<gene>
    <name evidence="3" type="ORF">ORV05_11520</name>
</gene>
<feature type="transmembrane region" description="Helical" evidence="2">
    <location>
        <begin position="50"/>
        <end position="70"/>
    </location>
</feature>
<evidence type="ECO:0000313" key="4">
    <source>
        <dbReference type="Proteomes" id="UP001163203"/>
    </source>
</evidence>
<keyword evidence="2" id="KW-0472">Membrane</keyword>
<feature type="compositionally biased region" description="Polar residues" evidence="1">
    <location>
        <begin position="24"/>
        <end position="35"/>
    </location>
</feature>
<protein>
    <submittedName>
        <fullName evidence="3">LPXTG cell wall anchor domain-containing protein</fullName>
    </submittedName>
</protein>
<sequence length="84" mass="7929">MSTGTTASSTSDNSAAVIPAPSGTAGNSGSSAQQIGTTVPASLASTGVPAGALALAGLGLLGAGTAAVLVTRRRRTTLGEDHHV</sequence>
<evidence type="ECO:0000256" key="2">
    <source>
        <dbReference type="SAM" id="Phobius"/>
    </source>
</evidence>
<keyword evidence="2" id="KW-0812">Transmembrane</keyword>
<evidence type="ECO:0000313" key="3">
    <source>
        <dbReference type="EMBL" id="WAL68362.1"/>
    </source>
</evidence>
<accession>A0ABY7BAV9</accession>
<dbReference type="EMBL" id="CP113836">
    <property type="protein sequence ID" value="WAL68362.1"/>
    <property type="molecule type" value="Genomic_DNA"/>
</dbReference>
<evidence type="ECO:0000256" key="1">
    <source>
        <dbReference type="SAM" id="MobiDB-lite"/>
    </source>
</evidence>
<organism evidence="3 4">
    <name type="scientific">Amycolatopsis cynarae</name>
    <dbReference type="NCBI Taxonomy" id="2995223"/>
    <lineage>
        <taxon>Bacteria</taxon>
        <taxon>Bacillati</taxon>
        <taxon>Actinomycetota</taxon>
        <taxon>Actinomycetes</taxon>
        <taxon>Pseudonocardiales</taxon>
        <taxon>Pseudonocardiaceae</taxon>
        <taxon>Amycolatopsis</taxon>
    </lineage>
</organism>
<proteinExistence type="predicted"/>
<dbReference type="RefSeq" id="WP_268758455.1">
    <property type="nucleotide sequence ID" value="NZ_CP113836.1"/>
</dbReference>
<keyword evidence="2" id="KW-1133">Transmembrane helix</keyword>
<keyword evidence="4" id="KW-1185">Reference proteome</keyword>
<dbReference type="Proteomes" id="UP001163203">
    <property type="component" value="Chromosome"/>
</dbReference>
<reference evidence="3" key="1">
    <citation type="submission" date="2022-11" db="EMBL/GenBank/DDBJ databases">
        <authorList>
            <person name="Mo P."/>
        </authorList>
    </citation>
    <scope>NUCLEOTIDE SEQUENCE</scope>
    <source>
        <strain evidence="3">HUAS 11-8</strain>
    </source>
</reference>
<dbReference type="NCBIfam" id="TIGR01167">
    <property type="entry name" value="LPXTG_anchor"/>
    <property type="match status" value="1"/>
</dbReference>
<feature type="region of interest" description="Disordered" evidence="1">
    <location>
        <begin position="1"/>
        <end position="35"/>
    </location>
</feature>
<feature type="compositionally biased region" description="Low complexity" evidence="1">
    <location>
        <begin position="1"/>
        <end position="16"/>
    </location>
</feature>
<name>A0ABY7BAV9_9PSEU</name>